<feature type="compositionally biased region" description="Polar residues" evidence="2">
    <location>
        <begin position="52"/>
        <end position="72"/>
    </location>
</feature>
<proteinExistence type="evidence at transcript level"/>
<dbReference type="GO" id="GO:0016514">
    <property type="term" value="C:SWI/SNF complex"/>
    <property type="evidence" value="ECO:0007669"/>
    <property type="project" value="TreeGrafter"/>
</dbReference>
<evidence type="ECO:0000256" key="1">
    <source>
        <dbReference type="SAM" id="Coils"/>
    </source>
</evidence>
<accession>D5AE81</accession>
<dbReference type="InterPro" id="IPR015671">
    <property type="entry name" value="GSCR1_dom"/>
</dbReference>
<feature type="region of interest" description="Disordered" evidence="2">
    <location>
        <begin position="1"/>
        <end position="32"/>
    </location>
</feature>
<feature type="compositionally biased region" description="Basic and acidic residues" evidence="2">
    <location>
        <begin position="1"/>
        <end position="12"/>
    </location>
</feature>
<feature type="compositionally biased region" description="Basic and acidic residues" evidence="2">
    <location>
        <begin position="326"/>
        <end position="338"/>
    </location>
</feature>
<reference evidence="4" key="1">
    <citation type="submission" date="2010-04" db="EMBL/GenBank/DDBJ databases">
        <authorList>
            <person name="Reid K.E."/>
            <person name="Liao N."/>
            <person name="Chan S."/>
            <person name="Docking R."/>
            <person name="Taylor G."/>
            <person name="Moore R."/>
            <person name="Mayo M."/>
            <person name="Munro S."/>
            <person name="King J."/>
            <person name="Yanchuk A."/>
            <person name="Holt R."/>
            <person name="Jones S."/>
            <person name="Marra M."/>
            <person name="Ritland C.E."/>
            <person name="Ritland K."/>
            <person name="Bohlmann J."/>
        </authorList>
    </citation>
    <scope>NUCLEOTIDE SEQUENCE</scope>
    <source>
        <tissue evidence="4">Bud</tissue>
    </source>
</reference>
<dbReference type="PANTHER" id="PTHR15572">
    <property type="entry name" value="GLIOMA TUMOR SUPPRESSOR CANDIDATE REGION GENE 1"/>
    <property type="match status" value="1"/>
</dbReference>
<protein>
    <recommendedName>
        <fullName evidence="3">GLTSCR protein conserved domain-containing protein</fullName>
    </recommendedName>
</protein>
<evidence type="ECO:0000259" key="3">
    <source>
        <dbReference type="Pfam" id="PF15249"/>
    </source>
</evidence>
<keyword evidence="1" id="KW-0175">Coiled coil</keyword>
<feature type="region of interest" description="Disordered" evidence="2">
    <location>
        <begin position="319"/>
        <end position="365"/>
    </location>
</feature>
<feature type="compositionally biased region" description="Basic and acidic residues" evidence="2">
    <location>
        <begin position="350"/>
        <end position="365"/>
    </location>
</feature>
<feature type="coiled-coil region" evidence="1">
    <location>
        <begin position="230"/>
        <end position="269"/>
    </location>
</feature>
<name>D5AE81_PICSI</name>
<dbReference type="PANTHER" id="PTHR15572:SF0">
    <property type="entry name" value="GLUTAMINE-RICH PROTEIN-RELATED"/>
    <property type="match status" value="1"/>
</dbReference>
<dbReference type="InterPro" id="IPR052438">
    <property type="entry name" value="Chromatin_remod/trans_coact"/>
</dbReference>
<feature type="region of interest" description="Disordered" evidence="2">
    <location>
        <begin position="51"/>
        <end position="79"/>
    </location>
</feature>
<evidence type="ECO:0000313" key="4">
    <source>
        <dbReference type="EMBL" id="ADE77850.1"/>
    </source>
</evidence>
<dbReference type="EMBL" id="BT124612">
    <property type="protein sequence ID" value="ADE77850.1"/>
    <property type="molecule type" value="mRNA"/>
</dbReference>
<feature type="compositionally biased region" description="Low complexity" evidence="2">
    <location>
        <begin position="18"/>
        <end position="32"/>
    </location>
</feature>
<organism evidence="4">
    <name type="scientific">Picea sitchensis</name>
    <name type="common">Sitka spruce</name>
    <name type="synonym">Pinus sitchensis</name>
    <dbReference type="NCBI Taxonomy" id="3332"/>
    <lineage>
        <taxon>Eukaryota</taxon>
        <taxon>Viridiplantae</taxon>
        <taxon>Streptophyta</taxon>
        <taxon>Embryophyta</taxon>
        <taxon>Tracheophyta</taxon>
        <taxon>Spermatophyta</taxon>
        <taxon>Pinopsida</taxon>
        <taxon>Pinidae</taxon>
        <taxon>Conifers I</taxon>
        <taxon>Pinales</taxon>
        <taxon>Pinaceae</taxon>
        <taxon>Picea</taxon>
    </lineage>
</organism>
<dbReference type="AlphaFoldDB" id="D5AE81"/>
<evidence type="ECO:0000256" key="2">
    <source>
        <dbReference type="SAM" id="MobiDB-lite"/>
    </source>
</evidence>
<feature type="domain" description="GLTSCR protein conserved" evidence="3">
    <location>
        <begin position="110"/>
        <end position="224"/>
    </location>
</feature>
<dbReference type="GO" id="GO:0045893">
    <property type="term" value="P:positive regulation of DNA-templated transcription"/>
    <property type="evidence" value="ECO:0007669"/>
    <property type="project" value="TreeGrafter"/>
</dbReference>
<sequence length="365" mass="42149">MSNEEMTRRMEEANALAQQQHHQQQLLLQHHQQQQKHQQFLLMQQQFQHQQPLTRFSSNSTISTNDSHSMPQQPRNPLHHNHLLQQQPQQQHKGNIRQGFQTELEMAQQDAWKICNPDIKRPFSSLEDACERIFPYHVVADYEAEEDDRILDSDTTGQLLSRSQVWDQNLVSKVGEYTGIFEKQIHIFNALSKRRALGDLRLEERLMIEQSIFQDERQKLIDTQAEIEAREKAGREAAEAKMRIAMAQAEQARAEAQAHAEVLARAEAAARVEASRVEALVKARAEEHTVHEPTVQEQGVNMDEILHGWGTLQREDDAEPSEDFLNDDHDPETGDDRGFQNMEVASGNGIHDDWREVGELDLNMR</sequence>
<dbReference type="Pfam" id="PF15249">
    <property type="entry name" value="GLTSCR1"/>
    <property type="match status" value="1"/>
</dbReference>